<gene>
    <name evidence="1" type="ORF">E8L99_20290</name>
</gene>
<reference evidence="1 2" key="1">
    <citation type="submission" date="2019-04" db="EMBL/GenBank/DDBJ databases">
        <title>Phreatobacter aquaticus sp. nov.</title>
        <authorList>
            <person name="Choi A."/>
            <person name="Baek K."/>
        </authorList>
    </citation>
    <scope>NUCLEOTIDE SEQUENCE [LARGE SCALE GENOMIC DNA]</scope>
    <source>
        <strain evidence="1 2">NMCR1094</strain>
    </source>
</reference>
<sequence length="103" mass="11538">MRDAKLKLDIILLDLRTADDHDEQEAIGRDQLASLLFHHAPAILETVLKRARSDNRLRRALSASRYYCGLPASTCSRIDELLHAPFPAAGSHGKSGKGRQHRR</sequence>
<dbReference type="KEGG" id="paqt:E8L99_20290"/>
<evidence type="ECO:0000313" key="1">
    <source>
        <dbReference type="EMBL" id="QCK87924.1"/>
    </source>
</evidence>
<protein>
    <submittedName>
        <fullName evidence="1">Uncharacterized protein</fullName>
    </submittedName>
</protein>
<dbReference type="Proteomes" id="UP000298588">
    <property type="component" value="Chromosome"/>
</dbReference>
<accession>A0A4D7QRP3</accession>
<dbReference type="RefSeq" id="WP_137101252.1">
    <property type="nucleotide sequence ID" value="NZ_CP039865.1"/>
</dbReference>
<name>A0A4D7QRP3_9HYPH</name>
<dbReference type="EMBL" id="CP039865">
    <property type="protein sequence ID" value="QCK87924.1"/>
    <property type="molecule type" value="Genomic_DNA"/>
</dbReference>
<evidence type="ECO:0000313" key="2">
    <source>
        <dbReference type="Proteomes" id="UP000298588"/>
    </source>
</evidence>
<keyword evidence="2" id="KW-1185">Reference proteome</keyword>
<dbReference type="AlphaFoldDB" id="A0A4D7QRP3"/>
<proteinExistence type="predicted"/>
<organism evidence="1 2">
    <name type="scientific">Phreatobacter aquaticus</name>
    <dbReference type="NCBI Taxonomy" id="2570229"/>
    <lineage>
        <taxon>Bacteria</taxon>
        <taxon>Pseudomonadati</taxon>
        <taxon>Pseudomonadota</taxon>
        <taxon>Alphaproteobacteria</taxon>
        <taxon>Hyphomicrobiales</taxon>
        <taxon>Phreatobacteraceae</taxon>
        <taxon>Phreatobacter</taxon>
    </lineage>
</organism>